<feature type="region of interest" description="Disordered" evidence="5">
    <location>
        <begin position="268"/>
        <end position="293"/>
    </location>
</feature>
<feature type="domain" description="Protein kinase" evidence="6">
    <location>
        <begin position="18"/>
        <end position="263"/>
    </location>
</feature>
<evidence type="ECO:0000259" key="6">
    <source>
        <dbReference type="PROSITE" id="PS50011"/>
    </source>
</evidence>
<dbReference type="CDD" id="cd14014">
    <property type="entry name" value="STKc_PknB_like"/>
    <property type="match status" value="1"/>
</dbReference>
<accession>A0ABP7HY40</accession>
<dbReference type="Proteomes" id="UP001500888">
    <property type="component" value="Unassembled WGS sequence"/>
</dbReference>
<dbReference type="EMBL" id="BAAAZR010000002">
    <property type="protein sequence ID" value="GAA3801535.1"/>
    <property type="molecule type" value="Genomic_DNA"/>
</dbReference>
<organism evidence="7 8">
    <name type="scientific">Sphaerisporangium flaviroseum</name>
    <dbReference type="NCBI Taxonomy" id="509199"/>
    <lineage>
        <taxon>Bacteria</taxon>
        <taxon>Bacillati</taxon>
        <taxon>Actinomycetota</taxon>
        <taxon>Actinomycetes</taxon>
        <taxon>Streptosporangiales</taxon>
        <taxon>Streptosporangiaceae</taxon>
        <taxon>Sphaerisporangium</taxon>
    </lineage>
</organism>
<keyword evidence="1" id="KW-0808">Transferase</keyword>
<dbReference type="RefSeq" id="WP_344937395.1">
    <property type="nucleotide sequence ID" value="NZ_BAAAZR010000002.1"/>
</dbReference>
<evidence type="ECO:0000313" key="8">
    <source>
        <dbReference type="Proteomes" id="UP001500888"/>
    </source>
</evidence>
<proteinExistence type="predicted"/>
<name>A0ABP7HY40_9ACTN</name>
<keyword evidence="4" id="KW-0067">ATP-binding</keyword>
<keyword evidence="3" id="KW-0418">Kinase</keyword>
<dbReference type="Gene3D" id="3.30.200.20">
    <property type="entry name" value="Phosphorylase Kinase, domain 1"/>
    <property type="match status" value="1"/>
</dbReference>
<evidence type="ECO:0000313" key="7">
    <source>
        <dbReference type="EMBL" id="GAA3801535.1"/>
    </source>
</evidence>
<dbReference type="PROSITE" id="PS00108">
    <property type="entry name" value="PROTEIN_KINASE_ST"/>
    <property type="match status" value="1"/>
</dbReference>
<keyword evidence="8" id="KW-1185">Reference proteome</keyword>
<dbReference type="InterPro" id="IPR008271">
    <property type="entry name" value="Ser/Thr_kinase_AS"/>
</dbReference>
<dbReference type="Gene3D" id="1.10.510.10">
    <property type="entry name" value="Transferase(Phosphotransferase) domain 1"/>
    <property type="match status" value="1"/>
</dbReference>
<dbReference type="SUPFAM" id="SSF56112">
    <property type="entry name" value="Protein kinase-like (PK-like)"/>
    <property type="match status" value="1"/>
</dbReference>
<dbReference type="PROSITE" id="PS50011">
    <property type="entry name" value="PROTEIN_KINASE_DOM"/>
    <property type="match status" value="1"/>
</dbReference>
<dbReference type="SUPFAM" id="SSF82171">
    <property type="entry name" value="DPP6 N-terminal domain-like"/>
    <property type="match status" value="1"/>
</dbReference>
<dbReference type="PANTHER" id="PTHR43289:SF34">
    <property type="entry name" value="SERINE_THREONINE-PROTEIN KINASE YBDM-RELATED"/>
    <property type="match status" value="1"/>
</dbReference>
<dbReference type="InterPro" id="IPR011009">
    <property type="entry name" value="Kinase-like_dom_sf"/>
</dbReference>
<evidence type="ECO:0000256" key="3">
    <source>
        <dbReference type="ARBA" id="ARBA00022777"/>
    </source>
</evidence>
<protein>
    <recommendedName>
        <fullName evidence="6">Protein kinase domain-containing protein</fullName>
    </recommendedName>
</protein>
<reference evidence="8" key="1">
    <citation type="journal article" date="2019" name="Int. J. Syst. Evol. Microbiol.">
        <title>The Global Catalogue of Microorganisms (GCM) 10K type strain sequencing project: providing services to taxonomists for standard genome sequencing and annotation.</title>
        <authorList>
            <consortium name="The Broad Institute Genomics Platform"/>
            <consortium name="The Broad Institute Genome Sequencing Center for Infectious Disease"/>
            <person name="Wu L."/>
            <person name="Ma J."/>
        </authorList>
    </citation>
    <scope>NUCLEOTIDE SEQUENCE [LARGE SCALE GENOMIC DNA]</scope>
    <source>
        <strain evidence="8">JCM 16908</strain>
    </source>
</reference>
<evidence type="ECO:0000256" key="5">
    <source>
        <dbReference type="SAM" id="MobiDB-lite"/>
    </source>
</evidence>
<sequence length="637" mass="67750">MSGATPLHAGDPVRLGAYRIVGRLGAGGQGVVYLAESAGGDPVAIKMLHASPDTASVFRFRRESEVLPKVASFCTAQVLETGVAGTVPYIVSEYIEGPTLQQAVAERGPLRGRELHRLAVGTITALAAIHRAGVVHRDFKPANVLLSRDGPRVIDFGIARQAGGEATEGGPIGTPSYMAPEQLGEDPVGPAADLFAWACTMTFAATGHPPFGTDSLPAILRRILHAEPDLGGLDGELRDLVATCLAKDPEARPMTRQVLLQLLGRPPEAPARAAGQEELEAGSTYAAQPTAPPRRRRGLGAVIAVIAVLLIGGLAYRVIPASGTPSPSPSPSPSISIASSGAPAKPTHEVTVAELGAKLYEHPSDPLRLTSFIDRGPDLRFTAAWRSPGTDAFRTIGERMLLQVSPDGTSMAGLHELPKYVHQNPNHVRITDRTLGGEIWVPTVDRPLAVRGLLWSDDSGRLLLTLYDTRDDEANSVGFVVVDRRTRKATVNRIDERGTGRGNYLWGPGDTTAARAAGKDEIRLYDLNGAFQRTIKGLRVPAEDGPKFSTGGLVAGLCPGKGNTACVLDAVTGKRKATFPLPAGGQIWFWFNTDHLAVYEKGTDPPRLRVVDLTGKPVRLLAEFLQGTDWTVHWTGG</sequence>
<dbReference type="InterPro" id="IPR000719">
    <property type="entry name" value="Prot_kinase_dom"/>
</dbReference>
<evidence type="ECO:0000256" key="4">
    <source>
        <dbReference type="ARBA" id="ARBA00022840"/>
    </source>
</evidence>
<feature type="compositionally biased region" description="Low complexity" evidence="5">
    <location>
        <begin position="333"/>
        <end position="343"/>
    </location>
</feature>
<evidence type="ECO:0000256" key="2">
    <source>
        <dbReference type="ARBA" id="ARBA00022741"/>
    </source>
</evidence>
<evidence type="ECO:0000256" key="1">
    <source>
        <dbReference type="ARBA" id="ARBA00022679"/>
    </source>
</evidence>
<feature type="region of interest" description="Disordered" evidence="5">
    <location>
        <begin position="322"/>
        <end position="343"/>
    </location>
</feature>
<comment type="caution">
    <text evidence="7">The sequence shown here is derived from an EMBL/GenBank/DDBJ whole genome shotgun (WGS) entry which is preliminary data.</text>
</comment>
<gene>
    <name evidence="7" type="ORF">GCM10022226_21600</name>
</gene>
<dbReference type="Pfam" id="PF00069">
    <property type="entry name" value="Pkinase"/>
    <property type="match status" value="1"/>
</dbReference>
<keyword evidence="2" id="KW-0547">Nucleotide-binding</keyword>
<dbReference type="PANTHER" id="PTHR43289">
    <property type="entry name" value="MITOGEN-ACTIVATED PROTEIN KINASE KINASE KINASE 20-RELATED"/>
    <property type="match status" value="1"/>
</dbReference>